<protein>
    <submittedName>
        <fullName evidence="2">(raccoon dog) hypothetical protein</fullName>
    </submittedName>
</protein>
<evidence type="ECO:0000313" key="2">
    <source>
        <dbReference type="EMBL" id="CAD7676249.1"/>
    </source>
</evidence>
<gene>
    <name evidence="2" type="ORF">NYPRO_LOCUS9044</name>
</gene>
<proteinExistence type="predicted"/>
<dbReference type="EMBL" id="CAJHUB010000676">
    <property type="protein sequence ID" value="CAD7676249.1"/>
    <property type="molecule type" value="Genomic_DNA"/>
</dbReference>
<feature type="compositionally biased region" description="Low complexity" evidence="1">
    <location>
        <begin position="93"/>
        <end position="104"/>
    </location>
</feature>
<feature type="compositionally biased region" description="Low complexity" evidence="1">
    <location>
        <begin position="113"/>
        <end position="125"/>
    </location>
</feature>
<sequence length="132" mass="12460">MVRWSAGRMPGASGRCGFPRGTGLASSASTVPRCLQAADCGATRSPGRRGPTGAARRPAAPPTAGGCARGSAGRTEAAAAPPPAPPPPPAPAPGSGSRSRSGSAQLGGGSGSGWARSPGPSSRSPAPLPGGG</sequence>
<name>A0A811YIC4_NYCPR</name>
<dbReference type="Proteomes" id="UP000645828">
    <property type="component" value="Unassembled WGS sequence"/>
</dbReference>
<keyword evidence="3" id="KW-1185">Reference proteome</keyword>
<evidence type="ECO:0000313" key="3">
    <source>
        <dbReference type="Proteomes" id="UP000645828"/>
    </source>
</evidence>
<comment type="caution">
    <text evidence="2">The sequence shown here is derived from an EMBL/GenBank/DDBJ whole genome shotgun (WGS) entry which is preliminary data.</text>
</comment>
<reference evidence="2" key="1">
    <citation type="submission" date="2020-12" db="EMBL/GenBank/DDBJ databases">
        <authorList>
            <consortium name="Molecular Ecology Group"/>
        </authorList>
    </citation>
    <scope>NUCLEOTIDE SEQUENCE</scope>
    <source>
        <strain evidence="2">TBG_1078</strain>
    </source>
</reference>
<organism evidence="2 3">
    <name type="scientific">Nyctereutes procyonoides</name>
    <name type="common">Raccoon dog</name>
    <name type="synonym">Canis procyonoides</name>
    <dbReference type="NCBI Taxonomy" id="34880"/>
    <lineage>
        <taxon>Eukaryota</taxon>
        <taxon>Metazoa</taxon>
        <taxon>Chordata</taxon>
        <taxon>Craniata</taxon>
        <taxon>Vertebrata</taxon>
        <taxon>Euteleostomi</taxon>
        <taxon>Mammalia</taxon>
        <taxon>Eutheria</taxon>
        <taxon>Laurasiatheria</taxon>
        <taxon>Carnivora</taxon>
        <taxon>Caniformia</taxon>
        <taxon>Canidae</taxon>
        <taxon>Nyctereutes</taxon>
    </lineage>
</organism>
<dbReference type="AlphaFoldDB" id="A0A811YIC4"/>
<feature type="compositionally biased region" description="Low complexity" evidence="1">
    <location>
        <begin position="41"/>
        <end position="79"/>
    </location>
</feature>
<feature type="compositionally biased region" description="Pro residues" evidence="1">
    <location>
        <begin position="80"/>
        <end position="92"/>
    </location>
</feature>
<evidence type="ECO:0000256" key="1">
    <source>
        <dbReference type="SAM" id="MobiDB-lite"/>
    </source>
</evidence>
<feature type="region of interest" description="Disordered" evidence="1">
    <location>
        <begin position="1"/>
        <end position="132"/>
    </location>
</feature>
<accession>A0A811YIC4</accession>